<keyword evidence="5" id="KW-0255">Endonuclease</keyword>
<dbReference type="GO" id="GO:0042575">
    <property type="term" value="C:DNA polymerase complex"/>
    <property type="evidence" value="ECO:0007669"/>
    <property type="project" value="UniProtKB-ARBA"/>
</dbReference>
<dbReference type="CDD" id="cd09274">
    <property type="entry name" value="RNase_HI_RT_Ty3"/>
    <property type="match status" value="1"/>
</dbReference>
<dbReference type="InterPro" id="IPR041588">
    <property type="entry name" value="Integrase_H2C2"/>
</dbReference>
<dbReference type="InterPro" id="IPR041373">
    <property type="entry name" value="RT_RNaseH"/>
</dbReference>
<dbReference type="GO" id="GO:0016787">
    <property type="term" value="F:hydrolase activity"/>
    <property type="evidence" value="ECO:0007669"/>
    <property type="project" value="UniProtKB-KW"/>
</dbReference>
<keyword evidence="6" id="KW-0378">Hydrolase</keyword>
<feature type="compositionally biased region" description="Polar residues" evidence="8">
    <location>
        <begin position="680"/>
        <end position="691"/>
    </location>
</feature>
<proteinExistence type="predicted"/>
<organism evidence="10 11">
    <name type="scientific">Plectus sambesii</name>
    <dbReference type="NCBI Taxonomy" id="2011161"/>
    <lineage>
        <taxon>Eukaryota</taxon>
        <taxon>Metazoa</taxon>
        <taxon>Ecdysozoa</taxon>
        <taxon>Nematoda</taxon>
        <taxon>Chromadorea</taxon>
        <taxon>Plectida</taxon>
        <taxon>Plectina</taxon>
        <taxon>Plectoidea</taxon>
        <taxon>Plectidae</taxon>
        <taxon>Plectus</taxon>
    </lineage>
</organism>
<dbReference type="InterPro" id="IPR043502">
    <property type="entry name" value="DNA/RNA_pol_sf"/>
</dbReference>
<reference evidence="11" key="1">
    <citation type="submission" date="2022-11" db="UniProtKB">
        <authorList>
            <consortium name="WormBaseParasite"/>
        </authorList>
    </citation>
    <scope>IDENTIFICATION</scope>
</reference>
<dbReference type="WBParaSite" id="PSAMB.scaffold2130size25173.g16624.t1">
    <property type="protein sequence ID" value="PSAMB.scaffold2130size25173.g16624.t1"/>
    <property type="gene ID" value="PSAMB.scaffold2130size25173.g16624"/>
</dbReference>
<dbReference type="Gene3D" id="3.10.20.370">
    <property type="match status" value="1"/>
</dbReference>
<keyword evidence="3" id="KW-0548">Nucleotidyltransferase</keyword>
<dbReference type="Pfam" id="PF17917">
    <property type="entry name" value="RT_RNaseH"/>
    <property type="match status" value="1"/>
</dbReference>
<evidence type="ECO:0000259" key="9">
    <source>
        <dbReference type="PROSITE" id="PS50994"/>
    </source>
</evidence>
<dbReference type="AlphaFoldDB" id="A0A914VL31"/>
<dbReference type="Gene3D" id="3.30.420.10">
    <property type="entry name" value="Ribonuclease H-like superfamily/Ribonuclease H"/>
    <property type="match status" value="1"/>
</dbReference>
<dbReference type="FunFam" id="3.10.20.370:FF:000001">
    <property type="entry name" value="Retrovirus-related Pol polyprotein from transposon 17.6-like protein"/>
    <property type="match status" value="1"/>
</dbReference>
<dbReference type="PANTHER" id="PTHR37984">
    <property type="entry name" value="PROTEIN CBG26694"/>
    <property type="match status" value="1"/>
</dbReference>
<keyword evidence="10" id="KW-1185">Reference proteome</keyword>
<keyword evidence="2" id="KW-0808">Transferase</keyword>
<dbReference type="GO" id="GO:0015074">
    <property type="term" value="P:DNA integration"/>
    <property type="evidence" value="ECO:0007669"/>
    <property type="project" value="InterPro"/>
</dbReference>
<accession>A0A914VL31</accession>
<dbReference type="InterPro" id="IPR036397">
    <property type="entry name" value="RNaseH_sf"/>
</dbReference>
<evidence type="ECO:0000256" key="3">
    <source>
        <dbReference type="ARBA" id="ARBA00022695"/>
    </source>
</evidence>
<feature type="compositionally biased region" description="Basic residues" evidence="8">
    <location>
        <begin position="722"/>
        <end position="732"/>
    </location>
</feature>
<dbReference type="InterPro" id="IPR050951">
    <property type="entry name" value="Retrovirus_Pol_polyprotein"/>
</dbReference>
<sequence>MRAKVQYRWSDDCQQAFEQLRQALISAPLLAYPDFEGARSGGRPFLLYADACKSAVGCVLGQQGADGKEHVLAYESRKTHGAELNYCISDLEALAVVHTVKKFRHLLYSYPCVVFTDHAALKSLMTSKQLSGRLARWQLLLSEFNLTIVVRPGTKHKNADFLSRLHEEETEGDEDRPPAPGVGEKLGTVLLTQTANAVSLSNDDDASPVTDEILVRPALLEQRDDTFFGPIIAYLEDGTLPDDPTTAKRVAIEASQFVIESDALYFVDHKRKGSRRLALPKSMRQDAVLQEHSGIFGGHLCHERVYYAVAQMYYWPGMYADAKRWIRGCLTCAVSRDHHKHRPPLVSMQTEGMFDILSVDVLEMPLTRQGNKYIISFVDCFSKFCESFATVNQTAETIAKLLVEQIVCRHGCPSKLLSDRGPAFMSDLLGAVLKHLGVQKLNTSGYHPQGNGEVERMNRTLIKMLKRSANSPDEWDRRLPFTVFAYNSTPAKSHGFPPLFLCYGRMIRRPSCLDFGPAAASHAIGIDDYRHELVRNLTATNDLVTERIRKAQERQKCYYDKQQPASKFVVGQRVLVHMPAEMTNKLRKMNFPDHGPFYIRQLTSTNAEVELITDQEYRIFVALDRLRACPPEVPYDQAYTGRRKRRRRMRRLQPHTVAAAPADIMQPVVSSLDVSNFSSEPALRSSCNSEPASHCLDSPTVRKRGRPRGAKRKMPVSDQLVRQRHPGLRARPKQQPVAPGFVRW</sequence>
<evidence type="ECO:0000256" key="8">
    <source>
        <dbReference type="SAM" id="MobiDB-lite"/>
    </source>
</evidence>
<feature type="compositionally biased region" description="Basic residues" evidence="8">
    <location>
        <begin position="701"/>
        <end position="714"/>
    </location>
</feature>
<feature type="region of interest" description="Disordered" evidence="8">
    <location>
        <begin position="680"/>
        <end position="744"/>
    </location>
</feature>
<evidence type="ECO:0000256" key="6">
    <source>
        <dbReference type="ARBA" id="ARBA00022801"/>
    </source>
</evidence>
<dbReference type="GO" id="GO:0004519">
    <property type="term" value="F:endonuclease activity"/>
    <property type="evidence" value="ECO:0007669"/>
    <property type="project" value="UniProtKB-KW"/>
</dbReference>
<dbReference type="FunFam" id="1.10.340.70:FF:000001">
    <property type="entry name" value="Retrovirus-related Pol polyprotein from transposon gypsy-like Protein"/>
    <property type="match status" value="1"/>
</dbReference>
<evidence type="ECO:0000256" key="7">
    <source>
        <dbReference type="ARBA" id="ARBA00022918"/>
    </source>
</evidence>
<dbReference type="PANTHER" id="PTHR37984:SF5">
    <property type="entry name" value="PROTEIN NYNRIN-LIKE"/>
    <property type="match status" value="1"/>
</dbReference>
<keyword evidence="7" id="KW-0695">RNA-directed DNA polymerase</keyword>
<dbReference type="Pfam" id="PF00665">
    <property type="entry name" value="rve"/>
    <property type="match status" value="1"/>
</dbReference>
<dbReference type="Proteomes" id="UP000887566">
    <property type="component" value="Unplaced"/>
</dbReference>
<dbReference type="GO" id="GO:0003676">
    <property type="term" value="F:nucleic acid binding"/>
    <property type="evidence" value="ECO:0007669"/>
    <property type="project" value="InterPro"/>
</dbReference>
<evidence type="ECO:0000313" key="11">
    <source>
        <dbReference type="WBParaSite" id="PSAMB.scaffold2130size25173.g16624.t1"/>
    </source>
</evidence>
<dbReference type="Gene3D" id="1.10.340.70">
    <property type="match status" value="1"/>
</dbReference>
<dbReference type="Gene3D" id="3.30.70.270">
    <property type="match status" value="1"/>
</dbReference>
<dbReference type="SUPFAM" id="SSF56672">
    <property type="entry name" value="DNA/RNA polymerases"/>
    <property type="match status" value="1"/>
</dbReference>
<evidence type="ECO:0000256" key="4">
    <source>
        <dbReference type="ARBA" id="ARBA00022722"/>
    </source>
</evidence>
<dbReference type="InterPro" id="IPR012337">
    <property type="entry name" value="RNaseH-like_sf"/>
</dbReference>
<dbReference type="PROSITE" id="PS50994">
    <property type="entry name" value="INTEGRASE"/>
    <property type="match status" value="1"/>
</dbReference>
<dbReference type="SUPFAM" id="SSF53098">
    <property type="entry name" value="Ribonuclease H-like"/>
    <property type="match status" value="1"/>
</dbReference>
<dbReference type="GO" id="GO:0003964">
    <property type="term" value="F:RNA-directed DNA polymerase activity"/>
    <property type="evidence" value="ECO:0007669"/>
    <property type="project" value="UniProtKB-KW"/>
</dbReference>
<dbReference type="InterPro" id="IPR043128">
    <property type="entry name" value="Rev_trsase/Diguanyl_cyclase"/>
</dbReference>
<dbReference type="EC" id="2.7.7.49" evidence="1"/>
<dbReference type="FunFam" id="3.30.420.10:FF:000032">
    <property type="entry name" value="Retrovirus-related Pol polyprotein from transposon 297-like Protein"/>
    <property type="match status" value="1"/>
</dbReference>
<dbReference type="Pfam" id="PF17921">
    <property type="entry name" value="Integrase_H2C2"/>
    <property type="match status" value="1"/>
</dbReference>
<dbReference type="InterPro" id="IPR001584">
    <property type="entry name" value="Integrase_cat-core"/>
</dbReference>
<evidence type="ECO:0000313" key="10">
    <source>
        <dbReference type="Proteomes" id="UP000887566"/>
    </source>
</evidence>
<keyword evidence="4" id="KW-0540">Nuclease</keyword>
<evidence type="ECO:0000256" key="1">
    <source>
        <dbReference type="ARBA" id="ARBA00012493"/>
    </source>
</evidence>
<feature type="domain" description="Integrase catalytic" evidence="9">
    <location>
        <begin position="339"/>
        <end position="506"/>
    </location>
</feature>
<protein>
    <recommendedName>
        <fullName evidence="1">RNA-directed DNA polymerase</fullName>
        <ecNumber evidence="1">2.7.7.49</ecNumber>
    </recommendedName>
</protein>
<evidence type="ECO:0000256" key="2">
    <source>
        <dbReference type="ARBA" id="ARBA00022679"/>
    </source>
</evidence>
<evidence type="ECO:0000256" key="5">
    <source>
        <dbReference type="ARBA" id="ARBA00022759"/>
    </source>
</evidence>
<name>A0A914VL31_9BILA</name>